<keyword evidence="4" id="KW-0233">DNA recombination</keyword>
<evidence type="ECO:0000256" key="4">
    <source>
        <dbReference type="ARBA" id="ARBA00023172"/>
    </source>
</evidence>
<reference evidence="9" key="1">
    <citation type="submission" date="2022-12" db="EMBL/GenBank/DDBJ databases">
        <title>Reference genome sequencing for broad-spectrum identification of bacterial and archaeal isolates by mass spectrometry.</title>
        <authorList>
            <person name="Sekiguchi Y."/>
            <person name="Tourlousse D.M."/>
        </authorList>
    </citation>
    <scope>NUCLEOTIDE SEQUENCE</scope>
    <source>
        <strain evidence="9">LLR39Z86</strain>
    </source>
</reference>
<dbReference type="PROSITE" id="PS51898">
    <property type="entry name" value="TYR_RECOMBINASE"/>
    <property type="match status" value="1"/>
</dbReference>
<gene>
    <name evidence="9" type="ORF">GALLR39Z86_25040</name>
</gene>
<evidence type="ECO:0000259" key="7">
    <source>
        <dbReference type="PROSITE" id="PS51898"/>
    </source>
</evidence>
<protein>
    <submittedName>
        <fullName evidence="9">Site-specific integrase</fullName>
    </submittedName>
</protein>
<dbReference type="PANTHER" id="PTHR30629">
    <property type="entry name" value="PROPHAGE INTEGRASE"/>
    <property type="match status" value="1"/>
</dbReference>
<evidence type="ECO:0000313" key="9">
    <source>
        <dbReference type="EMBL" id="GLI42654.1"/>
    </source>
</evidence>
<comment type="similarity">
    <text evidence="1">Belongs to the 'phage' integrase family.</text>
</comment>
<sequence length="405" mass="45875">MSEGTENPKSRARKQARRGDGSIYWDESKECYVGSISLGTDPKGRRIRPSVRGESVKEVRRKLKELKDDYADGIELGDKYTVEEAARDWLKSGVRGREDSTMENLHSYTEVHIIPGLGKAKLKRLTADQVDTFLESLTDRLATSTIERVLNTLRRIIRFAESRNKVRRNVALLVDPPKGKEGRPSKSMTLVQAQAVLRASRGSWIHPYIALSVFTGVRTEEARPLKWQHTHLNPVKGEICSCGGKHPETETPHVEVWRSVRTTKDTKTPKSRRTIALPAYVVTILTAYRIKDQMEREDAGRGREKVEYVFGTVNNTVRDAANVRRDLRKIVTKAEVPGSWTPRELRHTFVSLMSDQGADEELIADLVGHARTSTTRTIYRHQLRPVITKGAELLDKAFSEGLLER</sequence>
<comment type="caution">
    <text evidence="9">The sequence shown here is derived from an EMBL/GenBank/DDBJ whole genome shotgun (WGS) entry which is preliminary data.</text>
</comment>
<feature type="domain" description="Core-binding (CB)" evidence="8">
    <location>
        <begin position="80"/>
        <end position="161"/>
    </location>
</feature>
<proteinExistence type="inferred from homology"/>
<dbReference type="GO" id="GO:0015074">
    <property type="term" value="P:DNA integration"/>
    <property type="evidence" value="ECO:0007669"/>
    <property type="project" value="UniProtKB-KW"/>
</dbReference>
<dbReference type="InterPro" id="IPR013762">
    <property type="entry name" value="Integrase-like_cat_sf"/>
</dbReference>
<keyword evidence="10" id="KW-1185">Reference proteome</keyword>
<evidence type="ECO:0000256" key="5">
    <source>
        <dbReference type="PROSITE-ProRule" id="PRU01248"/>
    </source>
</evidence>
<dbReference type="GO" id="GO:0006310">
    <property type="term" value="P:DNA recombination"/>
    <property type="evidence" value="ECO:0007669"/>
    <property type="project" value="UniProtKB-KW"/>
</dbReference>
<dbReference type="Gene3D" id="1.10.150.130">
    <property type="match status" value="1"/>
</dbReference>
<dbReference type="Proteomes" id="UP001144313">
    <property type="component" value="Unassembled WGS sequence"/>
</dbReference>
<dbReference type="Pfam" id="PF22022">
    <property type="entry name" value="Phage_int_M"/>
    <property type="match status" value="1"/>
</dbReference>
<dbReference type="PROSITE" id="PS51900">
    <property type="entry name" value="CB"/>
    <property type="match status" value="1"/>
</dbReference>
<feature type="region of interest" description="Disordered" evidence="6">
    <location>
        <begin position="1"/>
        <end position="20"/>
    </location>
</feature>
<dbReference type="InterPro" id="IPR010998">
    <property type="entry name" value="Integrase_recombinase_N"/>
</dbReference>
<dbReference type="InterPro" id="IPR002104">
    <property type="entry name" value="Integrase_catalytic"/>
</dbReference>
<evidence type="ECO:0000256" key="6">
    <source>
        <dbReference type="SAM" id="MobiDB-lite"/>
    </source>
</evidence>
<dbReference type="GO" id="GO:0003677">
    <property type="term" value="F:DNA binding"/>
    <property type="evidence" value="ECO:0007669"/>
    <property type="project" value="UniProtKB-UniRule"/>
</dbReference>
<dbReference type="CDD" id="cd01189">
    <property type="entry name" value="INT_ICEBs1_C_like"/>
    <property type="match status" value="1"/>
</dbReference>
<dbReference type="EMBL" id="BSDT01000001">
    <property type="protein sequence ID" value="GLI42654.1"/>
    <property type="molecule type" value="Genomic_DNA"/>
</dbReference>
<accession>A0A9W6G9E2</accession>
<dbReference type="Pfam" id="PF00589">
    <property type="entry name" value="Phage_integrase"/>
    <property type="match status" value="1"/>
</dbReference>
<organism evidence="9 10">
    <name type="scientific">Glycomyces algeriensis</name>
    <dbReference type="NCBI Taxonomy" id="256037"/>
    <lineage>
        <taxon>Bacteria</taxon>
        <taxon>Bacillati</taxon>
        <taxon>Actinomycetota</taxon>
        <taxon>Actinomycetes</taxon>
        <taxon>Glycomycetales</taxon>
        <taxon>Glycomycetaceae</taxon>
        <taxon>Glycomyces</taxon>
    </lineage>
</organism>
<dbReference type="PANTHER" id="PTHR30629:SF6">
    <property type="entry name" value="PROPHAGE INTEGRASE INTA-RELATED"/>
    <property type="match status" value="1"/>
</dbReference>
<keyword evidence="3 5" id="KW-0238">DNA-binding</keyword>
<dbReference type="InterPro" id="IPR053876">
    <property type="entry name" value="Phage_int_M"/>
</dbReference>
<dbReference type="SUPFAM" id="SSF56349">
    <property type="entry name" value="DNA breaking-rejoining enzymes"/>
    <property type="match status" value="1"/>
</dbReference>
<dbReference type="InterPro" id="IPR044068">
    <property type="entry name" value="CB"/>
</dbReference>
<dbReference type="InterPro" id="IPR011010">
    <property type="entry name" value="DNA_brk_join_enz"/>
</dbReference>
<dbReference type="AlphaFoldDB" id="A0A9W6G9E2"/>
<keyword evidence="2" id="KW-0229">DNA integration</keyword>
<feature type="domain" description="Tyr recombinase" evidence="7">
    <location>
        <begin position="183"/>
        <end position="395"/>
    </location>
</feature>
<dbReference type="RefSeq" id="WP_270114084.1">
    <property type="nucleotide sequence ID" value="NZ_BAAAOL010000006.1"/>
</dbReference>
<evidence type="ECO:0000256" key="2">
    <source>
        <dbReference type="ARBA" id="ARBA00022908"/>
    </source>
</evidence>
<dbReference type="InterPro" id="IPR050808">
    <property type="entry name" value="Phage_Integrase"/>
</dbReference>
<evidence type="ECO:0000256" key="3">
    <source>
        <dbReference type="ARBA" id="ARBA00023125"/>
    </source>
</evidence>
<evidence type="ECO:0000256" key="1">
    <source>
        <dbReference type="ARBA" id="ARBA00008857"/>
    </source>
</evidence>
<evidence type="ECO:0000259" key="8">
    <source>
        <dbReference type="PROSITE" id="PS51900"/>
    </source>
</evidence>
<evidence type="ECO:0000313" key="10">
    <source>
        <dbReference type="Proteomes" id="UP001144313"/>
    </source>
</evidence>
<dbReference type="Gene3D" id="1.10.443.10">
    <property type="entry name" value="Intergrase catalytic core"/>
    <property type="match status" value="1"/>
</dbReference>
<name>A0A9W6G9E2_9ACTN</name>